<dbReference type="InterPro" id="IPR050378">
    <property type="entry name" value="Metallo-dep_Hydrolases_sf"/>
</dbReference>
<dbReference type="InterPro" id="IPR013108">
    <property type="entry name" value="Amidohydro_3"/>
</dbReference>
<reference evidence="2 3" key="1">
    <citation type="submission" date="2018-08" db="EMBL/GenBank/DDBJ databases">
        <title>A genome reference for cultivated species of the human gut microbiota.</title>
        <authorList>
            <person name="Zou Y."/>
            <person name="Xue W."/>
            <person name="Luo G."/>
        </authorList>
    </citation>
    <scope>NUCLEOTIDE SEQUENCE [LARGE SCALE GENOMIC DNA]</scope>
    <source>
        <strain evidence="2 3">AM07-24</strain>
    </source>
</reference>
<dbReference type="GO" id="GO:0016812">
    <property type="term" value="F:hydrolase activity, acting on carbon-nitrogen (but not peptide) bonds, in cyclic amides"/>
    <property type="evidence" value="ECO:0007669"/>
    <property type="project" value="TreeGrafter"/>
</dbReference>
<dbReference type="OrthoDB" id="9775607at2"/>
<evidence type="ECO:0000313" key="3">
    <source>
        <dbReference type="Proteomes" id="UP000284841"/>
    </source>
</evidence>
<organism evidence="2 3">
    <name type="scientific">Emergencia timonensis</name>
    <dbReference type="NCBI Taxonomy" id="1776384"/>
    <lineage>
        <taxon>Bacteria</taxon>
        <taxon>Bacillati</taxon>
        <taxon>Bacillota</taxon>
        <taxon>Clostridia</taxon>
        <taxon>Peptostreptococcales</taxon>
        <taxon>Anaerovoracaceae</taxon>
        <taxon>Emergencia</taxon>
    </lineage>
</organism>
<evidence type="ECO:0000259" key="1">
    <source>
        <dbReference type="Pfam" id="PF07969"/>
    </source>
</evidence>
<gene>
    <name evidence="2" type="ORF">DW099_16610</name>
</gene>
<dbReference type="PANTHER" id="PTHR11647">
    <property type="entry name" value="HYDRANTOINASE/DIHYDROPYRIMIDINASE FAMILY MEMBER"/>
    <property type="match status" value="1"/>
</dbReference>
<accession>A0A415DVS7</accession>
<dbReference type="GO" id="GO:0005829">
    <property type="term" value="C:cytosol"/>
    <property type="evidence" value="ECO:0007669"/>
    <property type="project" value="TreeGrafter"/>
</dbReference>
<sequence>MFDIVIKNGLICDGTGGSIYLADIGITGDVITYIGEISLTDDDSKDCKVIDAAGKTVTPGFIDPHTHVDQSILTAPAMEPYLKQGVTTVVTGNCGYGIAPQGEEVFYCSDLDQEFLNLAGADPFALLSLLFDREKAAAAYQKRYGVRLDWRSFDAFNRKCDELPLGGNLAPLIGYSAVRTAVMGRDCMRQAAEGEVASLESVTRDCMEAGAFGISTGRDPMYIPGPFAADDEMNRMLQVVARYGGIFASHTFNCNGQGQPDRLSGYGEMVRQAGDTGIKMNISHVHVMNMARDGAEAVKAAKETMDYFDGLVASGIDLSYDVIPSASCSDYTLTSCGYYLRPLVLMAGTRKKLGELFRQKAFRQRVRQIVKEGKMPILDESSDTCWLGELFISKHRNPAYAGQYLHHCAEKRNLSALDGLMAVFAEDPDMTADLAAPDFQQSVDLLCSSEIAMPCSDGSSYSKDTNLSGNAEIGVYPNSMNISYIPRYLNRYGKKDFAKAVSQASGFVARRFGIEKRGVIKEGSFADLVVMDRTLLRSFDEEENPLQDPEGILYVLVNGQIAVENNVLTKKAAGRVLRKK</sequence>
<dbReference type="RefSeq" id="WP_118336420.1">
    <property type="nucleotide sequence ID" value="NZ_AP025567.1"/>
</dbReference>
<dbReference type="STRING" id="1776384.GCA_900086585_01411"/>
<protein>
    <recommendedName>
        <fullName evidence="1">Amidohydrolase 3 domain-containing protein</fullName>
    </recommendedName>
</protein>
<dbReference type="Proteomes" id="UP000284841">
    <property type="component" value="Unassembled WGS sequence"/>
</dbReference>
<evidence type="ECO:0000313" key="2">
    <source>
        <dbReference type="EMBL" id="RHJ84596.1"/>
    </source>
</evidence>
<dbReference type="EMBL" id="QRMS01000006">
    <property type="protein sequence ID" value="RHJ84596.1"/>
    <property type="molecule type" value="Genomic_DNA"/>
</dbReference>
<dbReference type="InterPro" id="IPR011059">
    <property type="entry name" value="Metal-dep_hydrolase_composite"/>
</dbReference>
<dbReference type="SUPFAM" id="SSF51338">
    <property type="entry name" value="Composite domain of metallo-dependent hydrolases"/>
    <property type="match status" value="2"/>
</dbReference>
<dbReference type="SUPFAM" id="SSF51556">
    <property type="entry name" value="Metallo-dependent hydrolases"/>
    <property type="match status" value="1"/>
</dbReference>
<dbReference type="Pfam" id="PF07969">
    <property type="entry name" value="Amidohydro_3"/>
    <property type="match status" value="1"/>
</dbReference>
<dbReference type="InterPro" id="IPR032466">
    <property type="entry name" value="Metal_Hydrolase"/>
</dbReference>
<dbReference type="Gene3D" id="3.20.20.140">
    <property type="entry name" value="Metal-dependent hydrolases"/>
    <property type="match status" value="1"/>
</dbReference>
<proteinExistence type="predicted"/>
<feature type="domain" description="Amidohydrolase 3" evidence="1">
    <location>
        <begin position="48"/>
        <end position="105"/>
    </location>
</feature>
<dbReference type="PANTHER" id="PTHR11647:SF1">
    <property type="entry name" value="COLLAPSIN RESPONSE MEDIATOR PROTEIN"/>
    <property type="match status" value="1"/>
</dbReference>
<name>A0A415DVS7_9FIRM</name>
<dbReference type="Gene3D" id="2.30.40.10">
    <property type="entry name" value="Urease, subunit C, domain 1"/>
    <property type="match status" value="1"/>
</dbReference>
<comment type="caution">
    <text evidence="2">The sequence shown here is derived from an EMBL/GenBank/DDBJ whole genome shotgun (WGS) entry which is preliminary data.</text>
</comment>
<keyword evidence="3" id="KW-1185">Reference proteome</keyword>
<dbReference type="AlphaFoldDB" id="A0A415DVS7"/>